<geneLocation type="plasmid" evidence="2 3">
    <name>Cy782201</name>
</geneLocation>
<proteinExistence type="predicted"/>
<dbReference type="PROSITE" id="PS51819">
    <property type="entry name" value="VOC"/>
    <property type="match status" value="1"/>
</dbReference>
<dbReference type="InterPro" id="IPR037523">
    <property type="entry name" value="VOC_core"/>
</dbReference>
<dbReference type="KEGG" id="cyj:Cyan7822_5992"/>
<keyword evidence="3" id="KW-1185">Reference proteome</keyword>
<dbReference type="GO" id="GO:0051213">
    <property type="term" value="F:dioxygenase activity"/>
    <property type="evidence" value="ECO:0007669"/>
    <property type="project" value="UniProtKB-KW"/>
</dbReference>
<dbReference type="EMBL" id="CP002199">
    <property type="protein sequence ID" value="ADN17840.1"/>
    <property type="molecule type" value="Genomic_DNA"/>
</dbReference>
<dbReference type="HOGENOM" id="CLU_146025_1_0_3"/>
<dbReference type="CDD" id="cd06587">
    <property type="entry name" value="VOC"/>
    <property type="match status" value="1"/>
</dbReference>
<reference evidence="3" key="1">
    <citation type="journal article" date="2011" name="MBio">
        <title>Novel metabolic attributes of the genus Cyanothece, comprising a group of unicellular nitrogen-fixing Cyanobacteria.</title>
        <authorList>
            <person name="Bandyopadhyay A."/>
            <person name="Elvitigala T."/>
            <person name="Welsh E."/>
            <person name="Stockel J."/>
            <person name="Liberton M."/>
            <person name="Min H."/>
            <person name="Sherman L.A."/>
            <person name="Pakrasi H.B."/>
        </authorList>
    </citation>
    <scope>NUCLEOTIDE SEQUENCE [LARGE SCALE GENOMIC DNA]</scope>
    <source>
        <strain evidence="3">PCC 7822</strain>
        <plasmid evidence="3">Cy782201</plasmid>
    </source>
</reference>
<dbReference type="SUPFAM" id="SSF54593">
    <property type="entry name" value="Glyoxalase/Bleomycin resistance protein/Dihydroxybiphenyl dioxygenase"/>
    <property type="match status" value="1"/>
</dbReference>
<accession>E0ULL0</accession>
<dbReference type="RefSeq" id="WP_013334590.1">
    <property type="nucleotide sequence ID" value="NC_014533.1"/>
</dbReference>
<dbReference type="Proteomes" id="UP000008206">
    <property type="component" value="Plasmid Cy782201"/>
</dbReference>
<gene>
    <name evidence="2" type="ordered locus">Cyan7822_5992</name>
</gene>
<dbReference type="InterPro" id="IPR029068">
    <property type="entry name" value="Glyas_Bleomycin-R_OHBP_Dase"/>
</dbReference>
<keyword evidence="2" id="KW-0223">Dioxygenase</keyword>
<organism evidence="2 3">
    <name type="scientific">Gloeothece verrucosa (strain PCC 7822)</name>
    <name type="common">Cyanothece sp. (strain PCC 7822)</name>
    <dbReference type="NCBI Taxonomy" id="497965"/>
    <lineage>
        <taxon>Bacteria</taxon>
        <taxon>Bacillati</taxon>
        <taxon>Cyanobacteriota</taxon>
        <taxon>Cyanophyceae</taxon>
        <taxon>Oscillatoriophycideae</taxon>
        <taxon>Chroococcales</taxon>
        <taxon>Aphanothecaceae</taxon>
        <taxon>Gloeothece</taxon>
        <taxon>Gloeothece verrucosa</taxon>
    </lineage>
</organism>
<dbReference type="PANTHER" id="PTHR36113:SF3">
    <property type="entry name" value="SLL5075 PROTEIN"/>
    <property type="match status" value="1"/>
</dbReference>
<evidence type="ECO:0000313" key="3">
    <source>
        <dbReference type="Proteomes" id="UP000008206"/>
    </source>
</evidence>
<dbReference type="PANTHER" id="PTHR36113">
    <property type="entry name" value="LYASE, PUTATIVE-RELATED-RELATED"/>
    <property type="match status" value="1"/>
</dbReference>
<dbReference type="InterPro" id="IPR051332">
    <property type="entry name" value="Fosfomycin_Res_Enzymes"/>
</dbReference>
<feature type="domain" description="VOC" evidence="1">
    <location>
        <begin position="5"/>
        <end position="134"/>
    </location>
</feature>
<keyword evidence="2" id="KW-0614">Plasmid</keyword>
<keyword evidence="2" id="KW-0560">Oxidoreductase</keyword>
<dbReference type="Pfam" id="PF00903">
    <property type="entry name" value="Glyoxalase"/>
    <property type="match status" value="1"/>
</dbReference>
<sequence>MADLGLTHLAIEVSNIDKSIAFYEKYARMKVVHRRSDQTIQSDVAWISDLTRPFVIVLLKMPSVKAKLVPNFHFGVAVESRLEVDRGAPLRDRLWAAASEEGILLDGPDEAGPPVGYWAYIQDPDGHTLEISYGQEVRFTVEQAAKYLDKNKVNCEVRV</sequence>
<name>E0ULL0_GLOV7</name>
<evidence type="ECO:0000259" key="1">
    <source>
        <dbReference type="PROSITE" id="PS51819"/>
    </source>
</evidence>
<evidence type="ECO:0000313" key="2">
    <source>
        <dbReference type="EMBL" id="ADN17840.1"/>
    </source>
</evidence>
<dbReference type="InterPro" id="IPR004360">
    <property type="entry name" value="Glyas_Fos-R_dOase_dom"/>
</dbReference>
<dbReference type="Gene3D" id="3.10.180.10">
    <property type="entry name" value="2,3-Dihydroxybiphenyl 1,2-Dioxygenase, domain 1"/>
    <property type="match status" value="1"/>
</dbReference>
<protein>
    <submittedName>
        <fullName evidence="2">Glyoxalase/bleomycin resistance protein/dioxygenase</fullName>
    </submittedName>
</protein>
<dbReference type="OrthoDB" id="9789608at2"/>
<dbReference type="AlphaFoldDB" id="E0ULL0"/>